<keyword evidence="1" id="KW-1133">Transmembrane helix</keyword>
<keyword evidence="1" id="KW-0472">Membrane</keyword>
<gene>
    <name evidence="2" type="ORF">K457DRAFT_141579</name>
</gene>
<evidence type="ECO:0000256" key="1">
    <source>
        <dbReference type="SAM" id="Phobius"/>
    </source>
</evidence>
<feature type="transmembrane region" description="Helical" evidence="1">
    <location>
        <begin position="29"/>
        <end position="53"/>
    </location>
</feature>
<dbReference type="AlphaFoldDB" id="A0A197JKK0"/>
<evidence type="ECO:0000313" key="3">
    <source>
        <dbReference type="Proteomes" id="UP000078512"/>
    </source>
</evidence>
<name>A0A197JKK0_9FUNG</name>
<organism evidence="2 3">
    <name type="scientific">Linnemannia elongata AG-77</name>
    <dbReference type="NCBI Taxonomy" id="1314771"/>
    <lineage>
        <taxon>Eukaryota</taxon>
        <taxon>Fungi</taxon>
        <taxon>Fungi incertae sedis</taxon>
        <taxon>Mucoromycota</taxon>
        <taxon>Mortierellomycotina</taxon>
        <taxon>Mortierellomycetes</taxon>
        <taxon>Mortierellales</taxon>
        <taxon>Mortierellaceae</taxon>
        <taxon>Linnemannia</taxon>
    </lineage>
</organism>
<dbReference type="Proteomes" id="UP000078512">
    <property type="component" value="Unassembled WGS sequence"/>
</dbReference>
<accession>A0A197JKK0</accession>
<evidence type="ECO:0000313" key="2">
    <source>
        <dbReference type="EMBL" id="OAQ24884.1"/>
    </source>
</evidence>
<sequence>MAPLERLDEDPVLPPSRPEGEMVVVVEDAVLVGVVVVVVTVPLGLFMSFQTWFCDKQTALYRSIGATV</sequence>
<protein>
    <submittedName>
        <fullName evidence="2">Uncharacterized protein</fullName>
    </submittedName>
</protein>
<reference evidence="2 3" key="1">
    <citation type="submission" date="2016-05" db="EMBL/GenBank/DDBJ databases">
        <title>Genome sequencing reveals origins of a unique bacterial endosymbiosis in the earliest lineages of terrestrial Fungi.</title>
        <authorList>
            <consortium name="DOE Joint Genome Institute"/>
            <person name="Uehling J."/>
            <person name="Gryganskyi A."/>
            <person name="Hameed K."/>
            <person name="Tschaplinski T."/>
            <person name="Misztal P."/>
            <person name="Wu S."/>
            <person name="Desiro A."/>
            <person name="Vande Pol N."/>
            <person name="Du Z.-Y."/>
            <person name="Zienkiewicz A."/>
            <person name="Zienkiewicz K."/>
            <person name="Morin E."/>
            <person name="Tisserant E."/>
            <person name="Splivallo R."/>
            <person name="Hainaut M."/>
            <person name="Henrissat B."/>
            <person name="Ohm R."/>
            <person name="Kuo A."/>
            <person name="Yan J."/>
            <person name="Lipzen A."/>
            <person name="Nolan M."/>
            <person name="Labutti K."/>
            <person name="Barry K."/>
            <person name="Goldstein A."/>
            <person name="Labbe J."/>
            <person name="Schadt C."/>
            <person name="Tuskan G."/>
            <person name="Grigoriev I."/>
            <person name="Martin F."/>
            <person name="Vilgalys R."/>
            <person name="Bonito G."/>
        </authorList>
    </citation>
    <scope>NUCLEOTIDE SEQUENCE [LARGE SCALE GENOMIC DNA]</scope>
    <source>
        <strain evidence="2 3">AG-77</strain>
    </source>
</reference>
<dbReference type="EMBL" id="KV442086">
    <property type="protein sequence ID" value="OAQ24884.1"/>
    <property type="molecule type" value="Genomic_DNA"/>
</dbReference>
<proteinExistence type="predicted"/>
<keyword evidence="3" id="KW-1185">Reference proteome</keyword>
<keyword evidence="1" id="KW-0812">Transmembrane</keyword>